<dbReference type="RefSeq" id="WP_006718712.1">
    <property type="nucleotide sequence ID" value="NZ_CP007032.1"/>
</dbReference>
<sequence length="339" mass="39866">MLHEQLAQDIINYVNRAYFRRSMNIQTPIRVQFLAQGEYNLNYLLQTDSQNYVLRVNTGSQMNLANQIRYEYQALQLLKPSGVTPIPYYLDDRQKEIPYGVLVMEYLPGAPLNYNADLTKAAETFARIHSISFNRGENNFLVKANAPFSAILGEVKNLLTRYFDCSEANPEVKNLFERIYLMGEEKRKEESYFLKEPWRAVINTEVNSHNFIVNQEKKSCHLIDWEKPIYGEPAQDLSMFLIRTTTLWKANVLLSAEQEDLFLKRYTQELISCPYVKTLPERVQIFKFFNTLRALSWCAMAWTEYTKPERPLINEDTFEKINMYLDPNFIKGCFPEIFK</sequence>
<dbReference type="STRING" id="871968.DESME_00795"/>
<dbReference type="eggNOG" id="COG3173">
    <property type="taxonomic scope" value="Bacteria"/>
</dbReference>
<dbReference type="HOGENOM" id="CLU_050660_0_0_9"/>
<dbReference type="OrthoDB" id="3171511at2"/>
<dbReference type="InterPro" id="IPR011009">
    <property type="entry name" value="Kinase-like_dom_sf"/>
</dbReference>
<evidence type="ECO:0000313" key="2">
    <source>
        <dbReference type="EMBL" id="AHF05792.1"/>
    </source>
</evidence>
<protein>
    <recommendedName>
        <fullName evidence="1">Aminoglycoside phosphotransferase domain-containing protein</fullName>
    </recommendedName>
</protein>
<dbReference type="PANTHER" id="PTHR21310">
    <property type="entry name" value="AMINOGLYCOSIDE PHOSPHOTRANSFERASE-RELATED-RELATED"/>
    <property type="match status" value="1"/>
</dbReference>
<proteinExistence type="predicted"/>
<feature type="domain" description="Aminoglycoside phosphotransferase" evidence="1">
    <location>
        <begin position="31"/>
        <end position="250"/>
    </location>
</feature>
<dbReference type="InterPro" id="IPR051678">
    <property type="entry name" value="AGP_Transferase"/>
</dbReference>
<dbReference type="SUPFAM" id="SSF56112">
    <property type="entry name" value="Protein kinase-like (PK-like)"/>
    <property type="match status" value="1"/>
</dbReference>
<name>W0E4X1_9FIRM</name>
<dbReference type="KEGG" id="dmt:DESME_00795"/>
<dbReference type="Gene3D" id="3.90.1200.10">
    <property type="match status" value="1"/>
</dbReference>
<dbReference type="Pfam" id="PF01636">
    <property type="entry name" value="APH"/>
    <property type="match status" value="1"/>
</dbReference>
<organism evidence="2 3">
    <name type="scientific">Desulfitobacterium metallireducens DSM 15288</name>
    <dbReference type="NCBI Taxonomy" id="871968"/>
    <lineage>
        <taxon>Bacteria</taxon>
        <taxon>Bacillati</taxon>
        <taxon>Bacillota</taxon>
        <taxon>Clostridia</taxon>
        <taxon>Eubacteriales</taxon>
        <taxon>Desulfitobacteriaceae</taxon>
        <taxon>Desulfitobacterium</taxon>
    </lineage>
</organism>
<accession>W0E4X1</accession>
<dbReference type="EMBL" id="CP007032">
    <property type="protein sequence ID" value="AHF05792.1"/>
    <property type="molecule type" value="Genomic_DNA"/>
</dbReference>
<gene>
    <name evidence="2" type="ORF">DESME_00795</name>
</gene>
<evidence type="ECO:0000259" key="1">
    <source>
        <dbReference type="Pfam" id="PF01636"/>
    </source>
</evidence>
<keyword evidence="3" id="KW-1185">Reference proteome</keyword>
<dbReference type="AlphaFoldDB" id="W0E4X1"/>
<evidence type="ECO:0000313" key="3">
    <source>
        <dbReference type="Proteomes" id="UP000010847"/>
    </source>
</evidence>
<dbReference type="Gene3D" id="3.30.200.20">
    <property type="entry name" value="Phosphorylase Kinase, domain 1"/>
    <property type="match status" value="1"/>
</dbReference>
<dbReference type="InterPro" id="IPR002575">
    <property type="entry name" value="Aminoglycoside_PTrfase"/>
</dbReference>
<reference evidence="2 3" key="1">
    <citation type="submission" date="2013-12" db="EMBL/GenBank/DDBJ databases">
        <authorList>
            <consortium name="DOE Joint Genome Institute"/>
            <person name="Smidt H."/>
            <person name="Huntemann M."/>
            <person name="Han J."/>
            <person name="Chen A."/>
            <person name="Kyrpides N."/>
            <person name="Mavromatis K."/>
            <person name="Markowitz V."/>
            <person name="Palaniappan K."/>
            <person name="Ivanova N."/>
            <person name="Schaumberg A."/>
            <person name="Pati A."/>
            <person name="Liolios K."/>
            <person name="Nordberg H.P."/>
            <person name="Cantor M.N."/>
            <person name="Hua S.X."/>
            <person name="Woyke T."/>
        </authorList>
    </citation>
    <scope>NUCLEOTIDE SEQUENCE [LARGE SCALE GENOMIC DNA]</scope>
    <source>
        <strain evidence="3">DSM 15288</strain>
    </source>
</reference>
<dbReference type="Proteomes" id="UP000010847">
    <property type="component" value="Chromosome"/>
</dbReference>